<dbReference type="InterPro" id="IPR002363">
    <property type="entry name" value="Ribosomal_uL10_CS_bac"/>
</dbReference>
<evidence type="ECO:0000256" key="2">
    <source>
        <dbReference type="ARBA" id="ARBA00022980"/>
    </source>
</evidence>
<keyword evidence="5" id="KW-0699">rRNA-binding</keyword>
<dbReference type="Pfam" id="PF00466">
    <property type="entry name" value="Ribosomal_L10"/>
    <property type="match status" value="1"/>
</dbReference>
<keyword evidence="3 5" id="KW-0687">Ribonucleoprotein</keyword>
<evidence type="ECO:0000313" key="6">
    <source>
        <dbReference type="EMBL" id="MEC0243920.1"/>
    </source>
</evidence>
<dbReference type="EMBL" id="JARLKZ010000030">
    <property type="protein sequence ID" value="MEC0243920.1"/>
    <property type="molecule type" value="Genomic_DNA"/>
</dbReference>
<comment type="similarity">
    <text evidence="1 5">Belongs to the universal ribosomal protein uL10 family.</text>
</comment>
<dbReference type="InterPro" id="IPR043141">
    <property type="entry name" value="Ribosomal_uL10-like_sf"/>
</dbReference>
<dbReference type="RefSeq" id="WP_326091603.1">
    <property type="nucleotide sequence ID" value="NZ_JARLKZ010000030.1"/>
</dbReference>
<dbReference type="InterPro" id="IPR001790">
    <property type="entry name" value="Ribosomal_uL10"/>
</dbReference>
<evidence type="ECO:0000256" key="5">
    <source>
        <dbReference type="HAMAP-Rule" id="MF_00362"/>
    </source>
</evidence>
<dbReference type="Gene3D" id="6.10.250.290">
    <property type="match status" value="1"/>
</dbReference>
<dbReference type="GO" id="GO:0005840">
    <property type="term" value="C:ribosome"/>
    <property type="evidence" value="ECO:0007669"/>
    <property type="project" value="UniProtKB-KW"/>
</dbReference>
<dbReference type="SUPFAM" id="SSF160369">
    <property type="entry name" value="Ribosomal protein L10-like"/>
    <property type="match status" value="1"/>
</dbReference>
<sequence>MANAKVIQAKQEAVDVVTAKLRDSVSTVVADYRGLNVSQVTELRKQLREAGVEFQVLKNTLLRRATAAAELTELDEVLTGPTAIAFSADDAVAPAKILNDFAKKNDALKLKGGVVEGRVVGVDQVKALAELPSRDGLLSMLLSVLQAPMRNFALAVKAVAEKEEQGA</sequence>
<evidence type="ECO:0000256" key="3">
    <source>
        <dbReference type="ARBA" id="ARBA00023274"/>
    </source>
</evidence>
<comment type="function">
    <text evidence="5">Forms part of the ribosomal stalk, playing a central role in the interaction of the ribosome with GTP-bound translation factors.</text>
</comment>
<reference evidence="6 7" key="1">
    <citation type="submission" date="2023-03" db="EMBL/GenBank/DDBJ databases">
        <title>Bacillus Genome Sequencing.</title>
        <authorList>
            <person name="Dunlap C."/>
        </authorList>
    </citation>
    <scope>NUCLEOTIDE SEQUENCE [LARGE SCALE GENOMIC DNA]</scope>
    <source>
        <strain evidence="6 7">BD-525</strain>
    </source>
</reference>
<dbReference type="PANTHER" id="PTHR11560">
    <property type="entry name" value="39S RIBOSOMAL PROTEIN L10, MITOCHONDRIAL"/>
    <property type="match status" value="1"/>
</dbReference>
<comment type="caution">
    <text evidence="6">The sequence shown here is derived from an EMBL/GenBank/DDBJ whole genome shotgun (WGS) entry which is preliminary data.</text>
</comment>
<evidence type="ECO:0000313" key="7">
    <source>
        <dbReference type="Proteomes" id="UP001344632"/>
    </source>
</evidence>
<keyword evidence="5" id="KW-0694">RNA-binding</keyword>
<protein>
    <recommendedName>
        <fullName evidence="4 5">Large ribosomal subunit protein uL10</fullName>
    </recommendedName>
</protein>
<evidence type="ECO:0000256" key="1">
    <source>
        <dbReference type="ARBA" id="ARBA00008889"/>
    </source>
</evidence>
<organism evidence="6 7">
    <name type="scientific">Paenibacillus dokdonensis</name>
    <dbReference type="NCBI Taxonomy" id="2567944"/>
    <lineage>
        <taxon>Bacteria</taxon>
        <taxon>Bacillati</taxon>
        <taxon>Bacillota</taxon>
        <taxon>Bacilli</taxon>
        <taxon>Bacillales</taxon>
        <taxon>Paenibacillaceae</taxon>
        <taxon>Paenibacillus</taxon>
    </lineage>
</organism>
<dbReference type="Proteomes" id="UP001344632">
    <property type="component" value="Unassembled WGS sequence"/>
</dbReference>
<gene>
    <name evidence="5 6" type="primary">rplJ</name>
    <name evidence="6" type="ORF">P4H66_29350</name>
</gene>
<evidence type="ECO:0000256" key="4">
    <source>
        <dbReference type="ARBA" id="ARBA00035202"/>
    </source>
</evidence>
<dbReference type="HAMAP" id="MF_00362">
    <property type="entry name" value="Ribosomal_uL10"/>
    <property type="match status" value="1"/>
</dbReference>
<name>A0ABU6GVY4_9BACL</name>
<dbReference type="Gene3D" id="3.30.70.1730">
    <property type="match status" value="1"/>
</dbReference>
<keyword evidence="7" id="KW-1185">Reference proteome</keyword>
<proteinExistence type="inferred from homology"/>
<dbReference type="PROSITE" id="PS01109">
    <property type="entry name" value="RIBOSOMAL_L10"/>
    <property type="match status" value="1"/>
</dbReference>
<dbReference type="NCBIfam" id="NF000955">
    <property type="entry name" value="PRK00099.1-1"/>
    <property type="match status" value="1"/>
</dbReference>
<dbReference type="InterPro" id="IPR022973">
    <property type="entry name" value="Ribosomal_uL10_bac"/>
</dbReference>
<dbReference type="CDD" id="cd05797">
    <property type="entry name" value="Ribosomal_L10"/>
    <property type="match status" value="1"/>
</dbReference>
<dbReference type="InterPro" id="IPR047865">
    <property type="entry name" value="Ribosomal_uL10_bac_type"/>
</dbReference>
<accession>A0ABU6GVY4</accession>
<comment type="subunit">
    <text evidence="5">Part of the ribosomal stalk of the 50S ribosomal subunit. The N-terminus interacts with L11 and the large rRNA to form the base of the stalk. The C-terminus forms an elongated spine to which L12 dimers bind in a sequential fashion forming a multimeric L10(L12)X complex.</text>
</comment>
<keyword evidence="2 5" id="KW-0689">Ribosomal protein</keyword>